<dbReference type="SUPFAM" id="SSF52172">
    <property type="entry name" value="CheY-like"/>
    <property type="match status" value="3"/>
</dbReference>
<keyword evidence="10" id="KW-0812">Transmembrane</keyword>
<dbReference type="SMART" id="SM00387">
    <property type="entry name" value="HATPase_c"/>
    <property type="match status" value="1"/>
</dbReference>
<comment type="catalytic activity">
    <reaction evidence="1">
        <text>ATP + protein L-histidine = ADP + protein N-phospho-L-histidine.</text>
        <dbReference type="EC" id="2.7.13.3"/>
    </reaction>
</comment>
<evidence type="ECO:0000256" key="4">
    <source>
        <dbReference type="ARBA" id="ARBA00022679"/>
    </source>
</evidence>
<dbReference type="PRINTS" id="PR00344">
    <property type="entry name" value="BCTRLSENSOR"/>
</dbReference>
<feature type="modified residue" description="4-aspartylphosphate" evidence="7">
    <location>
        <position position="842"/>
    </location>
</feature>
<accession>A0A3M3X5G5</accession>
<feature type="modified residue" description="4-aspartylphosphate" evidence="7">
    <location>
        <position position="1111"/>
    </location>
</feature>
<evidence type="ECO:0000256" key="9">
    <source>
        <dbReference type="SAM" id="MobiDB-lite"/>
    </source>
</evidence>
<dbReference type="AlphaFoldDB" id="A0A3M3X5G5"/>
<dbReference type="PANTHER" id="PTHR45339">
    <property type="entry name" value="HYBRID SIGNAL TRANSDUCTION HISTIDINE KINASE J"/>
    <property type="match status" value="1"/>
</dbReference>
<protein>
    <recommendedName>
        <fullName evidence="2">histidine kinase</fullName>
        <ecNumber evidence="2">2.7.13.3</ecNumber>
    </recommendedName>
</protein>
<dbReference type="Pfam" id="PF02518">
    <property type="entry name" value="HATPase_c"/>
    <property type="match status" value="1"/>
</dbReference>
<gene>
    <name evidence="13" type="ORF">ALQ29_05089</name>
</gene>
<dbReference type="InterPro" id="IPR036097">
    <property type="entry name" value="HisK_dim/P_sf"/>
</dbReference>
<dbReference type="Pfam" id="PF05227">
    <property type="entry name" value="CHASE3"/>
    <property type="match status" value="1"/>
</dbReference>
<evidence type="ECO:0000256" key="5">
    <source>
        <dbReference type="ARBA" id="ARBA00022777"/>
    </source>
</evidence>
<keyword evidence="6" id="KW-0902">Two-component regulatory system</keyword>
<feature type="domain" description="Response regulatory" evidence="12">
    <location>
        <begin position="915"/>
        <end position="1031"/>
    </location>
</feature>
<evidence type="ECO:0000256" key="3">
    <source>
        <dbReference type="ARBA" id="ARBA00022553"/>
    </source>
</evidence>
<dbReference type="PROSITE" id="PS50109">
    <property type="entry name" value="HIS_KIN"/>
    <property type="match status" value="1"/>
</dbReference>
<keyword evidence="5" id="KW-0418">Kinase</keyword>
<dbReference type="InterPro" id="IPR001789">
    <property type="entry name" value="Sig_transdc_resp-reg_receiver"/>
</dbReference>
<dbReference type="SMART" id="SM00065">
    <property type="entry name" value="GAF"/>
    <property type="match status" value="1"/>
</dbReference>
<dbReference type="CDD" id="cd00156">
    <property type="entry name" value="REC"/>
    <property type="match status" value="1"/>
</dbReference>
<feature type="region of interest" description="Disordered" evidence="9">
    <location>
        <begin position="1"/>
        <end position="21"/>
    </location>
</feature>
<dbReference type="SMART" id="SM00388">
    <property type="entry name" value="HisKA"/>
    <property type="match status" value="1"/>
</dbReference>
<dbReference type="Gene3D" id="3.30.565.10">
    <property type="entry name" value="Histidine kinase-like ATPase, C-terminal domain"/>
    <property type="match status" value="1"/>
</dbReference>
<evidence type="ECO:0000256" key="7">
    <source>
        <dbReference type="PROSITE-ProRule" id="PRU00169"/>
    </source>
</evidence>
<dbReference type="InterPro" id="IPR029016">
    <property type="entry name" value="GAF-like_dom_sf"/>
</dbReference>
<dbReference type="SMART" id="SM00448">
    <property type="entry name" value="REC"/>
    <property type="match status" value="3"/>
</dbReference>
<dbReference type="PROSITE" id="PS50110">
    <property type="entry name" value="RESPONSE_REGULATORY"/>
    <property type="match status" value="3"/>
</dbReference>
<evidence type="ECO:0000256" key="10">
    <source>
        <dbReference type="SAM" id="Phobius"/>
    </source>
</evidence>
<keyword evidence="3 7" id="KW-0597">Phosphoprotein</keyword>
<feature type="transmembrane region" description="Helical" evidence="10">
    <location>
        <begin position="202"/>
        <end position="224"/>
    </location>
</feature>
<dbReference type="Pfam" id="PF13185">
    <property type="entry name" value="GAF_2"/>
    <property type="match status" value="1"/>
</dbReference>
<dbReference type="CDD" id="cd16922">
    <property type="entry name" value="HATPase_EvgS-ArcB-TorS-like"/>
    <property type="match status" value="1"/>
</dbReference>
<feature type="coiled-coil region" evidence="8">
    <location>
        <begin position="408"/>
        <end position="509"/>
    </location>
</feature>
<reference evidence="13 14" key="1">
    <citation type="submission" date="2018-08" db="EMBL/GenBank/DDBJ databases">
        <title>Recombination of ecologically and evolutionarily significant loci maintains genetic cohesion in the Pseudomonas syringae species complex.</title>
        <authorList>
            <person name="Dillon M."/>
            <person name="Thakur S."/>
            <person name="Almeida R.N.D."/>
            <person name="Weir B.S."/>
            <person name="Guttman D.S."/>
        </authorList>
    </citation>
    <scope>NUCLEOTIDE SEQUENCE [LARGE SCALE GENOMIC DNA]</scope>
    <source>
        <strain evidence="13 14">ICMP 3555</strain>
    </source>
</reference>
<feature type="transmembrane region" description="Helical" evidence="10">
    <location>
        <begin position="39"/>
        <end position="62"/>
    </location>
</feature>
<dbReference type="InterPro" id="IPR036890">
    <property type="entry name" value="HATPase_C_sf"/>
</dbReference>
<evidence type="ECO:0000256" key="8">
    <source>
        <dbReference type="SAM" id="Coils"/>
    </source>
</evidence>
<name>A0A3M3X5G5_PSEMA</name>
<evidence type="ECO:0000313" key="14">
    <source>
        <dbReference type="Proteomes" id="UP000276587"/>
    </source>
</evidence>
<dbReference type="SUPFAM" id="SSF55781">
    <property type="entry name" value="GAF domain-like"/>
    <property type="match status" value="1"/>
</dbReference>
<dbReference type="InterPro" id="IPR003594">
    <property type="entry name" value="HATPase_dom"/>
</dbReference>
<sequence>MPARLGQTPGFSTFGQGMPMTPASSVDEKSFRTLLSRNVALALGVGVLSAVFFVVLITYLLSVIQWVEHTDRVINNLNESSKLTVDLETGMRGFLITGDEHFLDPYEVAKPRIIADLRNLQELVADNPQQVDRLKRLEAMQAEWNNYAQSMIDMQRSSGDYRSAVKAGRGKRLTDEIRKEYDDAVAMEQQFRIARNEEVTRTTVISVTLYLAFVLGLSGFLAYIGRKNLVSLSESYSANLASQQKIARRLEQQAWLRNGQTELAEQVLGQLTLNMLGRNILQFFAQYMGSVVAALYVREEHGGLKRVATYGFSREQEQREQAIYSDEGIVGQAAQLDRLIRLDDVPVDYFKVSSGLGEGAARSVLVMPTSDDDRVNGVLELGFLRPLQERDEELLELIAGNIGTSIEAARYRQRLQEVLAETQQLNEELQVQQEELKTANEELEEQSRILKESQAHLETQQAELEQTNEQLAEQTQTLAEQRDAMDRKNVELNQAQLELEDRAEELQRSSKYKSEFLANMSHELRTPLNSSLILAKLLAENPQENLSAEQVKFAESIYSAGNDLLNLINDILDISKVEAGKLEVRPENSSVARLVDGLRGMFEPLAADRKLGFQVDVQEGSPTMLFTDRQRLEQILKNLLSNAIKFTEQGDVSLSVSRAPGEGIAFTVRDSGIGIAPDQQESIFEAFRQADGTTNRRYGGTGLGLSISRDLAALLGGYISVASEPGKGSIFTLVLPEQYVEREADAAPVEPPRQVVMAPAPVPVKVSPLPVADAKLIPRFADDRDKTPFTTRCILVVEDEPNFARILFDLAHELGYHCLVAHGADEGYSLAEEYIPDAILLDMRLPDHSGLTVLQRLKEHANTRHIPVHVISVEDRVEAAMHMGAIGYAVKPTTREELKDVFARLEAKLTQKVKRVLLVEDDDLQRDSIARLIGDDDIEITAVGFAQEALDLLRTNAYDCMIIDLKLPDMLGNELLKRMATEDICSFPPVIVYTGRNLTRDEEAELRKYSRSIIIKGARSPERLLDEVTLFLHKVESQLSHDRQKMLKTARSRDKVFEGRKILLVDDDVRNIFALTSALEHKGAVVVIGRNGREAIDKLNEVDDIDLVLMDVMMPEMDGYEATALIRQDPRWKKLPIIAVTAKAMKDDQERCLAAGSNDYLAKPIDLDRLFSLIRVWLPKMERI</sequence>
<dbReference type="Pfam" id="PF00512">
    <property type="entry name" value="HisKA"/>
    <property type="match status" value="1"/>
</dbReference>
<evidence type="ECO:0000256" key="2">
    <source>
        <dbReference type="ARBA" id="ARBA00012438"/>
    </source>
</evidence>
<evidence type="ECO:0000259" key="11">
    <source>
        <dbReference type="PROSITE" id="PS50109"/>
    </source>
</evidence>
<keyword evidence="14" id="KW-1185">Reference proteome</keyword>
<dbReference type="Gene3D" id="3.30.450.40">
    <property type="match status" value="1"/>
</dbReference>
<keyword evidence="10" id="KW-0472">Membrane</keyword>
<dbReference type="InterPro" id="IPR011006">
    <property type="entry name" value="CheY-like_superfamily"/>
</dbReference>
<dbReference type="EC" id="2.7.13.3" evidence="2"/>
<feature type="domain" description="Histidine kinase" evidence="11">
    <location>
        <begin position="519"/>
        <end position="739"/>
    </location>
</feature>
<dbReference type="CDD" id="cd00082">
    <property type="entry name" value="HisKA"/>
    <property type="match status" value="1"/>
</dbReference>
<dbReference type="InterPro" id="IPR005467">
    <property type="entry name" value="His_kinase_dom"/>
</dbReference>
<dbReference type="SUPFAM" id="SSF55874">
    <property type="entry name" value="ATPase domain of HSP90 chaperone/DNA topoisomerase II/histidine kinase"/>
    <property type="match status" value="1"/>
</dbReference>
<dbReference type="CDD" id="cd17546">
    <property type="entry name" value="REC_hyHK_CKI1_RcsC-like"/>
    <property type="match status" value="1"/>
</dbReference>
<evidence type="ECO:0000256" key="1">
    <source>
        <dbReference type="ARBA" id="ARBA00000085"/>
    </source>
</evidence>
<dbReference type="GO" id="GO:0000155">
    <property type="term" value="F:phosphorelay sensor kinase activity"/>
    <property type="evidence" value="ECO:0007669"/>
    <property type="project" value="InterPro"/>
</dbReference>
<dbReference type="InterPro" id="IPR003018">
    <property type="entry name" value="GAF"/>
</dbReference>
<evidence type="ECO:0000256" key="6">
    <source>
        <dbReference type="ARBA" id="ARBA00023012"/>
    </source>
</evidence>
<feature type="domain" description="Response regulatory" evidence="12">
    <location>
        <begin position="1061"/>
        <end position="1178"/>
    </location>
</feature>
<dbReference type="InterPro" id="IPR003661">
    <property type="entry name" value="HisK_dim/P_dom"/>
</dbReference>
<proteinExistence type="predicted"/>
<dbReference type="Pfam" id="PF00072">
    <property type="entry name" value="Response_reg"/>
    <property type="match status" value="3"/>
</dbReference>
<evidence type="ECO:0000259" key="12">
    <source>
        <dbReference type="PROSITE" id="PS50110"/>
    </source>
</evidence>
<comment type="caution">
    <text evidence="13">The sequence shown here is derived from an EMBL/GenBank/DDBJ whole genome shotgun (WGS) entry which is preliminary data.</text>
</comment>
<dbReference type="Gene3D" id="1.10.287.130">
    <property type="match status" value="1"/>
</dbReference>
<evidence type="ECO:0000313" key="13">
    <source>
        <dbReference type="EMBL" id="RMP05838.1"/>
    </source>
</evidence>
<dbReference type="FunFam" id="3.30.565.10:FF:000010">
    <property type="entry name" value="Sensor histidine kinase RcsC"/>
    <property type="match status" value="1"/>
</dbReference>
<dbReference type="Gene3D" id="3.40.50.2300">
    <property type="match status" value="3"/>
</dbReference>
<feature type="modified residue" description="4-aspartylphosphate" evidence="7">
    <location>
        <position position="964"/>
    </location>
</feature>
<dbReference type="PANTHER" id="PTHR45339:SF1">
    <property type="entry name" value="HYBRID SIGNAL TRANSDUCTION HISTIDINE KINASE J"/>
    <property type="match status" value="1"/>
</dbReference>
<dbReference type="CDD" id="cd19410">
    <property type="entry name" value="HK9-like_sensor"/>
    <property type="match status" value="1"/>
</dbReference>
<dbReference type="Proteomes" id="UP000276587">
    <property type="component" value="Unassembled WGS sequence"/>
</dbReference>
<dbReference type="InterPro" id="IPR007891">
    <property type="entry name" value="CHASE3"/>
</dbReference>
<dbReference type="EMBL" id="RBQF01000261">
    <property type="protein sequence ID" value="RMP05838.1"/>
    <property type="molecule type" value="Genomic_DNA"/>
</dbReference>
<feature type="domain" description="Response regulatory" evidence="12">
    <location>
        <begin position="793"/>
        <end position="906"/>
    </location>
</feature>
<keyword evidence="4" id="KW-0808">Transferase</keyword>
<dbReference type="InterPro" id="IPR004358">
    <property type="entry name" value="Sig_transdc_His_kin-like_C"/>
</dbReference>
<keyword evidence="10" id="KW-1133">Transmembrane helix</keyword>
<dbReference type="SUPFAM" id="SSF47384">
    <property type="entry name" value="Homodimeric domain of signal transducing histidine kinase"/>
    <property type="match status" value="1"/>
</dbReference>
<organism evidence="13 14">
    <name type="scientific">Pseudomonas marginalis pv. marginalis</name>
    <dbReference type="NCBI Taxonomy" id="97473"/>
    <lineage>
        <taxon>Bacteria</taxon>
        <taxon>Pseudomonadati</taxon>
        <taxon>Pseudomonadota</taxon>
        <taxon>Gammaproteobacteria</taxon>
        <taxon>Pseudomonadales</taxon>
        <taxon>Pseudomonadaceae</taxon>
        <taxon>Pseudomonas</taxon>
    </lineage>
</organism>
<keyword evidence="8" id="KW-0175">Coiled coil</keyword>